<dbReference type="InterPro" id="IPR029044">
    <property type="entry name" value="Nucleotide-diphossugar_trans"/>
</dbReference>
<dbReference type="PANTHER" id="PTHR34496">
    <property type="entry name" value="GLCNAC TRANSFERASE-RELATED"/>
    <property type="match status" value="1"/>
</dbReference>
<keyword evidence="3" id="KW-1185">Reference proteome</keyword>
<keyword evidence="1" id="KW-1133">Transmembrane helix</keyword>
<evidence type="ECO:0000313" key="2">
    <source>
        <dbReference type="EMBL" id="CEO98732.1"/>
    </source>
</evidence>
<dbReference type="OMA" id="CHAKIET"/>
<accession>A0A0G4IU23</accession>
<dbReference type="OrthoDB" id="76265at2759"/>
<dbReference type="InterPro" id="IPR021067">
    <property type="entry name" value="Glycosyltransferase"/>
</dbReference>
<evidence type="ECO:0000313" key="3">
    <source>
        <dbReference type="Proteomes" id="UP000039324"/>
    </source>
</evidence>
<dbReference type="EMBL" id="CDSF01000086">
    <property type="protein sequence ID" value="CEO98732.1"/>
    <property type="molecule type" value="Genomic_DNA"/>
</dbReference>
<keyword evidence="1" id="KW-0812">Transmembrane</keyword>
<organism evidence="2 3">
    <name type="scientific">Plasmodiophora brassicae</name>
    <name type="common">Clubroot disease agent</name>
    <dbReference type="NCBI Taxonomy" id="37360"/>
    <lineage>
        <taxon>Eukaryota</taxon>
        <taxon>Sar</taxon>
        <taxon>Rhizaria</taxon>
        <taxon>Endomyxa</taxon>
        <taxon>Phytomyxea</taxon>
        <taxon>Plasmodiophorida</taxon>
        <taxon>Plasmodiophoridae</taxon>
        <taxon>Plasmodiophora</taxon>
    </lineage>
</organism>
<name>A0A0G4IU23_PLABS</name>
<dbReference type="SUPFAM" id="SSF53448">
    <property type="entry name" value="Nucleotide-diphospho-sugar transferases"/>
    <property type="match status" value="1"/>
</dbReference>
<evidence type="ECO:0000256" key="1">
    <source>
        <dbReference type="SAM" id="Phobius"/>
    </source>
</evidence>
<dbReference type="Proteomes" id="UP000039324">
    <property type="component" value="Unassembled WGS sequence"/>
</dbReference>
<dbReference type="STRING" id="37360.A0A0G4IU23"/>
<dbReference type="Pfam" id="PF11397">
    <property type="entry name" value="GlcNAc"/>
    <property type="match status" value="2"/>
</dbReference>
<keyword evidence="1" id="KW-0472">Membrane</keyword>
<sequence length="449" mass="49751">MLPLTSTRSRPIGTEAKSDWDKALGDRAFLTRRLAAILSLAVVTFICGIALRVALTPARIAVQPSPLYSKLMTMDEHTYTEHDLPYFDESVQGFRERVSSLIRDSRQRTVFVSLASFRDDLCPSTLADLFDKAQYPMNVYVGLVDQVKLSDDSDDVPCESMLDPKYHGQVRHVRVPASAGAGPTHARYIASKLYEGEEFYLQIDSHSHFAPNWDTSLMAQIDRLPDPHRGILSHYPPPDDTDMNNADSIDWICCVKQHADAPPGLFITLSDWCTGENRSPGIAQVPGQAPTTCVTPFIGGGMIVGRGQWVVDVPFDKYVPYLFHGEELLISARLWTSGWDIFTPTKNIVDHKYGGRAKNVYAESNSWAGTCELSQARARYLLGTTLPSDAALAVDLSEIDDLGMGSERSYEAYLEFAGINLAGGSTGRCGQRYDWQNKVWLGDIKPMGT</sequence>
<feature type="transmembrane region" description="Helical" evidence="1">
    <location>
        <begin position="34"/>
        <end position="55"/>
    </location>
</feature>
<dbReference type="PANTHER" id="PTHR34496:SF10">
    <property type="entry name" value="GLCNAC TRANSFERASE"/>
    <property type="match status" value="1"/>
</dbReference>
<dbReference type="AlphaFoldDB" id="A0A0G4IU23"/>
<reference evidence="2 3" key="1">
    <citation type="submission" date="2015-02" db="EMBL/GenBank/DDBJ databases">
        <authorList>
            <person name="Chooi Y.-H."/>
        </authorList>
    </citation>
    <scope>NUCLEOTIDE SEQUENCE [LARGE SCALE GENOMIC DNA]</scope>
    <source>
        <strain evidence="2">E3</strain>
    </source>
</reference>
<gene>
    <name evidence="2" type="ORF">PBRA_006846</name>
</gene>
<protein>
    <submittedName>
        <fullName evidence="2">Uncharacterized protein</fullName>
    </submittedName>
</protein>
<proteinExistence type="predicted"/>